<dbReference type="HOGENOM" id="CLU_2926383_0_0_1"/>
<dbReference type="AlphaFoldDB" id="A0A0D9YUC5"/>
<protein>
    <submittedName>
        <fullName evidence="1">Uncharacterized protein</fullName>
    </submittedName>
</protein>
<sequence length="61" mass="5830">MENRSPRLQTGLGFPHCGAASAAAGGVGSGGSSSGSAGGGRLPFGLARVAISSPQDIEAFV</sequence>
<proteinExistence type="predicted"/>
<evidence type="ECO:0000313" key="1">
    <source>
        <dbReference type="EnsemblPlants" id="OGLUM02G22750.1"/>
    </source>
</evidence>
<dbReference type="Gramene" id="OGLUM02G22750.1">
    <property type="protein sequence ID" value="OGLUM02G22750.1"/>
    <property type="gene ID" value="OGLUM02G22750"/>
</dbReference>
<name>A0A0D9YUC5_9ORYZ</name>
<dbReference type="Proteomes" id="UP000026961">
    <property type="component" value="Chromosome 2"/>
</dbReference>
<keyword evidence="2" id="KW-1185">Reference proteome</keyword>
<organism evidence="1">
    <name type="scientific">Oryza glumipatula</name>
    <dbReference type="NCBI Taxonomy" id="40148"/>
    <lineage>
        <taxon>Eukaryota</taxon>
        <taxon>Viridiplantae</taxon>
        <taxon>Streptophyta</taxon>
        <taxon>Embryophyta</taxon>
        <taxon>Tracheophyta</taxon>
        <taxon>Spermatophyta</taxon>
        <taxon>Magnoliopsida</taxon>
        <taxon>Liliopsida</taxon>
        <taxon>Poales</taxon>
        <taxon>Poaceae</taxon>
        <taxon>BOP clade</taxon>
        <taxon>Oryzoideae</taxon>
        <taxon>Oryzeae</taxon>
        <taxon>Oryzinae</taxon>
        <taxon>Oryza</taxon>
    </lineage>
</organism>
<accession>A0A0D9YUC5</accession>
<reference evidence="1" key="2">
    <citation type="submission" date="2018-05" db="EMBL/GenBank/DDBJ databases">
        <title>OgluRS3 (Oryza glumaepatula Reference Sequence Version 3).</title>
        <authorList>
            <person name="Zhang J."/>
            <person name="Kudrna D."/>
            <person name="Lee S."/>
            <person name="Talag J."/>
            <person name="Welchert J."/>
            <person name="Wing R.A."/>
        </authorList>
    </citation>
    <scope>NUCLEOTIDE SEQUENCE [LARGE SCALE GENOMIC DNA]</scope>
</reference>
<evidence type="ECO:0000313" key="2">
    <source>
        <dbReference type="Proteomes" id="UP000026961"/>
    </source>
</evidence>
<dbReference type="STRING" id="40148.A0A0D9YUC5"/>
<dbReference type="EnsemblPlants" id="OGLUM02G22750.1">
    <property type="protein sequence ID" value="OGLUM02G22750.1"/>
    <property type="gene ID" value="OGLUM02G22750"/>
</dbReference>
<reference evidence="1" key="1">
    <citation type="submission" date="2015-04" db="UniProtKB">
        <authorList>
            <consortium name="EnsemblPlants"/>
        </authorList>
    </citation>
    <scope>IDENTIFICATION</scope>
</reference>